<comment type="caution">
    <text evidence="2">The sequence shown here is derived from an EMBL/GenBank/DDBJ whole genome shotgun (WGS) entry which is preliminary data.</text>
</comment>
<feature type="non-terminal residue" evidence="2">
    <location>
        <position position="1"/>
    </location>
</feature>
<keyword evidence="3" id="KW-1185">Reference proteome</keyword>
<dbReference type="AlphaFoldDB" id="A0AAV2QYS2"/>
<feature type="transmembrane region" description="Helical" evidence="1">
    <location>
        <begin position="6"/>
        <end position="27"/>
    </location>
</feature>
<proteinExistence type="predicted"/>
<organism evidence="2 3">
    <name type="scientific">Meganyctiphanes norvegica</name>
    <name type="common">Northern krill</name>
    <name type="synonym">Thysanopoda norvegica</name>
    <dbReference type="NCBI Taxonomy" id="48144"/>
    <lineage>
        <taxon>Eukaryota</taxon>
        <taxon>Metazoa</taxon>
        <taxon>Ecdysozoa</taxon>
        <taxon>Arthropoda</taxon>
        <taxon>Crustacea</taxon>
        <taxon>Multicrustacea</taxon>
        <taxon>Malacostraca</taxon>
        <taxon>Eumalacostraca</taxon>
        <taxon>Eucarida</taxon>
        <taxon>Euphausiacea</taxon>
        <taxon>Euphausiidae</taxon>
        <taxon>Meganyctiphanes</taxon>
    </lineage>
</organism>
<keyword evidence="1" id="KW-0472">Membrane</keyword>
<keyword evidence="1" id="KW-0812">Transmembrane</keyword>
<sequence length="165" mass="18562">AIAPYVFWLGVISMLTGIFIYIVTNLLSIITGRSISPLSCKVGYEQLGEAADMASPVVDILWMLEKAFSKYDVPRFYECRRRVACEAHAEQYGTKPQADKDLQHALRFVTPDIMKTSDAVTYDLFGLRYAADYGITHNKCQHYIDQCPEADITSLTNSLNSTLHL</sequence>
<evidence type="ECO:0000313" key="3">
    <source>
        <dbReference type="Proteomes" id="UP001497623"/>
    </source>
</evidence>
<name>A0AAV2QYS2_MEGNR</name>
<dbReference type="EMBL" id="CAXKWB010013180">
    <property type="protein sequence ID" value="CAL4106884.1"/>
    <property type="molecule type" value="Genomic_DNA"/>
</dbReference>
<keyword evidence="1" id="KW-1133">Transmembrane helix</keyword>
<dbReference type="Proteomes" id="UP001497623">
    <property type="component" value="Unassembled WGS sequence"/>
</dbReference>
<protein>
    <submittedName>
        <fullName evidence="2">Uncharacterized protein</fullName>
    </submittedName>
</protein>
<evidence type="ECO:0000256" key="1">
    <source>
        <dbReference type="SAM" id="Phobius"/>
    </source>
</evidence>
<reference evidence="2 3" key="1">
    <citation type="submission" date="2024-05" db="EMBL/GenBank/DDBJ databases">
        <authorList>
            <person name="Wallberg A."/>
        </authorList>
    </citation>
    <scope>NUCLEOTIDE SEQUENCE [LARGE SCALE GENOMIC DNA]</scope>
</reference>
<accession>A0AAV2QYS2</accession>
<gene>
    <name evidence="2" type="ORF">MNOR_LOCUS18432</name>
</gene>
<evidence type="ECO:0000313" key="2">
    <source>
        <dbReference type="EMBL" id="CAL4106884.1"/>
    </source>
</evidence>